<keyword evidence="4 7" id="KW-1133">Transmembrane helix</keyword>
<dbReference type="PANTHER" id="PTHR23051">
    <property type="entry name" value="SOLUTE CARRIER FAMILY 35, MEMBER F5"/>
    <property type="match status" value="1"/>
</dbReference>
<comment type="subcellular location">
    <subcellularLocation>
        <location evidence="1">Membrane</location>
        <topology evidence="1">Multi-pass membrane protein</topology>
    </subcellularLocation>
</comment>
<dbReference type="PANTHER" id="PTHR23051:SF0">
    <property type="entry name" value="SOLUTE CARRIER FAMILY 35 MEMBER F5"/>
    <property type="match status" value="1"/>
</dbReference>
<evidence type="ECO:0000256" key="5">
    <source>
        <dbReference type="ARBA" id="ARBA00023136"/>
    </source>
</evidence>
<keyword evidence="3 7" id="KW-0812">Transmembrane</keyword>
<organism evidence="8 9">
    <name type="scientific">Oedothorax gibbosus</name>
    <dbReference type="NCBI Taxonomy" id="931172"/>
    <lineage>
        <taxon>Eukaryota</taxon>
        <taxon>Metazoa</taxon>
        <taxon>Ecdysozoa</taxon>
        <taxon>Arthropoda</taxon>
        <taxon>Chelicerata</taxon>
        <taxon>Arachnida</taxon>
        <taxon>Araneae</taxon>
        <taxon>Araneomorphae</taxon>
        <taxon>Entelegynae</taxon>
        <taxon>Araneoidea</taxon>
        <taxon>Linyphiidae</taxon>
        <taxon>Erigoninae</taxon>
        <taxon>Oedothorax</taxon>
    </lineage>
</organism>
<dbReference type="GO" id="GO:0016020">
    <property type="term" value="C:membrane"/>
    <property type="evidence" value="ECO:0007669"/>
    <property type="project" value="UniProtKB-SubCell"/>
</dbReference>
<sequence>MAKLNAHRLFCGTLVLLIVDVIWVGSSELTEYIFKDENFSKPFFSTYVKTTMFVLYLLGFVFWKPWRNQCSSKPMYTIVDPTVTETEETERIYADIEAEPLLSDSVWIPIKYHDGSGEKSSGNESEDSISRSSIKSVHFNQVTEVRHLSESQADDALLARLSYSASLRAQESALKAANKLPMKQVARIALLFCVLWFLGNLSYQEALSNTEAGVVNILSCSSGLFTLILASMFPSNSGDRLTLSKFLAVGMSIVGVTIISNADKGVQNYFPPGAVWSILGAFFYAAYVVLLRRKVDNEDMLDIPMFFGFVGLFNLLFMHCLLRTTLVVGLLSYIIFDSYIVSFVNYSFNHLFRHFSKKEAKSKWLKAITKSRRTKSKHGFTTDLHVCTSMLIPPFENVLFKKLEMLLQY</sequence>
<reference evidence="8 9" key="1">
    <citation type="journal article" date="2022" name="Nat. Ecol. Evol.">
        <title>A masculinizing supergene underlies an exaggerated male reproductive morph in a spider.</title>
        <authorList>
            <person name="Hendrickx F."/>
            <person name="De Corte Z."/>
            <person name="Sonet G."/>
            <person name="Van Belleghem S.M."/>
            <person name="Kostlbacher S."/>
            <person name="Vangestel C."/>
        </authorList>
    </citation>
    <scope>NUCLEOTIDE SEQUENCE [LARGE SCALE GENOMIC DNA]</scope>
    <source>
        <strain evidence="8">W744_W776</strain>
    </source>
</reference>
<evidence type="ECO:0000256" key="4">
    <source>
        <dbReference type="ARBA" id="ARBA00022989"/>
    </source>
</evidence>
<dbReference type="EMBL" id="JAFNEN010000692">
    <property type="protein sequence ID" value="KAG8178495.1"/>
    <property type="molecule type" value="Genomic_DNA"/>
</dbReference>
<feature type="transmembrane region" description="Helical" evidence="7">
    <location>
        <begin position="303"/>
        <end position="324"/>
    </location>
</feature>
<keyword evidence="5 7" id="KW-0472">Membrane</keyword>
<proteinExistence type="inferred from homology"/>
<comment type="caution">
    <text evidence="8">The sequence shown here is derived from an EMBL/GenBank/DDBJ whole genome shotgun (WGS) entry which is preliminary data.</text>
</comment>
<dbReference type="AlphaFoldDB" id="A0AAV6U369"/>
<name>A0AAV6U369_9ARAC</name>
<dbReference type="InterPro" id="IPR037185">
    <property type="entry name" value="EmrE-like"/>
</dbReference>
<evidence type="ECO:0000313" key="9">
    <source>
        <dbReference type="Proteomes" id="UP000827092"/>
    </source>
</evidence>
<dbReference type="Proteomes" id="UP000827092">
    <property type="component" value="Unassembled WGS sequence"/>
</dbReference>
<evidence type="ECO:0000256" key="7">
    <source>
        <dbReference type="SAM" id="Phobius"/>
    </source>
</evidence>
<accession>A0AAV6U369</accession>
<gene>
    <name evidence="8" type="ORF">JTE90_023423</name>
</gene>
<evidence type="ECO:0000256" key="2">
    <source>
        <dbReference type="ARBA" id="ARBA00007863"/>
    </source>
</evidence>
<evidence type="ECO:0000256" key="3">
    <source>
        <dbReference type="ARBA" id="ARBA00022692"/>
    </source>
</evidence>
<protein>
    <recommendedName>
        <fullName evidence="6">Solute carrier family 35 member F5</fullName>
    </recommendedName>
</protein>
<keyword evidence="9" id="KW-1185">Reference proteome</keyword>
<feature type="transmembrane region" description="Helical" evidence="7">
    <location>
        <begin position="330"/>
        <end position="348"/>
    </location>
</feature>
<evidence type="ECO:0000256" key="6">
    <source>
        <dbReference type="ARBA" id="ARBA00040744"/>
    </source>
</evidence>
<dbReference type="SUPFAM" id="SSF103481">
    <property type="entry name" value="Multidrug resistance efflux transporter EmrE"/>
    <property type="match status" value="1"/>
</dbReference>
<feature type="transmembrane region" description="Helical" evidence="7">
    <location>
        <begin position="246"/>
        <end position="262"/>
    </location>
</feature>
<feature type="transmembrane region" description="Helical" evidence="7">
    <location>
        <begin position="43"/>
        <end position="63"/>
    </location>
</feature>
<feature type="transmembrane region" description="Helical" evidence="7">
    <location>
        <begin position="185"/>
        <end position="203"/>
    </location>
</feature>
<comment type="similarity">
    <text evidence="2">Belongs to the SLC35F solute transporter family.</text>
</comment>
<feature type="transmembrane region" description="Helical" evidence="7">
    <location>
        <begin position="215"/>
        <end position="234"/>
    </location>
</feature>
<evidence type="ECO:0000256" key="1">
    <source>
        <dbReference type="ARBA" id="ARBA00004141"/>
    </source>
</evidence>
<feature type="transmembrane region" description="Helical" evidence="7">
    <location>
        <begin position="274"/>
        <end position="291"/>
    </location>
</feature>
<evidence type="ECO:0000313" key="8">
    <source>
        <dbReference type="EMBL" id="KAG8178495.1"/>
    </source>
</evidence>